<keyword evidence="1" id="KW-0732">Signal</keyword>
<sequence length="61" mass="6714">MIRQVSAFSSLLLRLALVGHFCGQQAQIDGPCMPESSLPTQYRTRGPSHSHNAVHIVQDII</sequence>
<dbReference type="Proteomes" id="UP000095287">
    <property type="component" value="Unplaced"/>
</dbReference>
<accession>A0A1I7ZB89</accession>
<evidence type="ECO:0000313" key="3">
    <source>
        <dbReference type="WBParaSite" id="L893_g24707.t1"/>
    </source>
</evidence>
<organism evidence="2 3">
    <name type="scientific">Steinernema glaseri</name>
    <dbReference type="NCBI Taxonomy" id="37863"/>
    <lineage>
        <taxon>Eukaryota</taxon>
        <taxon>Metazoa</taxon>
        <taxon>Ecdysozoa</taxon>
        <taxon>Nematoda</taxon>
        <taxon>Chromadorea</taxon>
        <taxon>Rhabditida</taxon>
        <taxon>Tylenchina</taxon>
        <taxon>Panagrolaimomorpha</taxon>
        <taxon>Strongyloidoidea</taxon>
        <taxon>Steinernematidae</taxon>
        <taxon>Steinernema</taxon>
    </lineage>
</organism>
<evidence type="ECO:0000256" key="1">
    <source>
        <dbReference type="SAM" id="SignalP"/>
    </source>
</evidence>
<proteinExistence type="predicted"/>
<name>A0A1I7ZB89_9BILA</name>
<evidence type="ECO:0000313" key="2">
    <source>
        <dbReference type="Proteomes" id="UP000095287"/>
    </source>
</evidence>
<keyword evidence="2" id="KW-1185">Reference proteome</keyword>
<feature type="chain" id="PRO_5009313213" evidence="1">
    <location>
        <begin position="27"/>
        <end position="61"/>
    </location>
</feature>
<protein>
    <submittedName>
        <fullName evidence="3">Secreted protein</fullName>
    </submittedName>
</protein>
<dbReference type="AlphaFoldDB" id="A0A1I7ZB89"/>
<reference evidence="3" key="1">
    <citation type="submission" date="2016-11" db="UniProtKB">
        <authorList>
            <consortium name="WormBaseParasite"/>
        </authorList>
    </citation>
    <scope>IDENTIFICATION</scope>
</reference>
<feature type="signal peptide" evidence="1">
    <location>
        <begin position="1"/>
        <end position="26"/>
    </location>
</feature>
<dbReference type="WBParaSite" id="L893_g24707.t1">
    <property type="protein sequence ID" value="L893_g24707.t1"/>
    <property type="gene ID" value="L893_g24707"/>
</dbReference>